<dbReference type="PANTHER" id="PTHR13333:SF5">
    <property type="entry name" value="M-AAA PROTEASE-INTERACTING PROTEIN 1, MITOCHONDRIAL"/>
    <property type="match status" value="1"/>
</dbReference>
<sequence>MNVNLGSRHFFRNYCKYNKLLKTALLKNSFDYKPASGACECSSFANITLNRGFLTADKSGASENKSLLCTPQKRWMCEEKSSSPSNKLPQLMPDMPKIMWPSVFKSIRNFILATFIIKPYFDREFNLADFVAGSKKAVEVVSHKLAEGDLKSLEGLVTNDIIPTIQRTVSLMSLSQREQLSIEKGDIYFSFPYQVGVIFNEEEGKEQKRFVEIMMVYHSLRGLASMRSRGEEPPLNMGMLPEYQQRIFICNYRFVREFTKGVEGDWTVNLLNHFKPIDDQSDN</sequence>
<dbReference type="AlphaFoldDB" id="A0AAV8WIM8"/>
<reference evidence="1 2" key="1">
    <citation type="journal article" date="2023" name="Insect Mol. Biol.">
        <title>Genome sequencing provides insights into the evolution of gene families encoding plant cell wall-degrading enzymes in longhorned beetles.</title>
        <authorList>
            <person name="Shin N.R."/>
            <person name="Okamura Y."/>
            <person name="Kirsch R."/>
            <person name="Pauchet Y."/>
        </authorList>
    </citation>
    <scope>NUCLEOTIDE SEQUENCE [LARGE SCALE GENOMIC DNA]</scope>
    <source>
        <strain evidence="1">EAD_L_NR</strain>
    </source>
</reference>
<protein>
    <submittedName>
        <fullName evidence="1">Uncharacterized protein</fullName>
    </submittedName>
</protein>
<evidence type="ECO:0000313" key="1">
    <source>
        <dbReference type="EMBL" id="KAJ8925992.1"/>
    </source>
</evidence>
<comment type="caution">
    <text evidence="1">The sequence shown here is derived from an EMBL/GenBank/DDBJ whole genome shotgun (WGS) entry which is preliminary data.</text>
</comment>
<dbReference type="EMBL" id="JANEYG010000001">
    <property type="protein sequence ID" value="KAJ8925992.1"/>
    <property type="molecule type" value="Genomic_DNA"/>
</dbReference>
<gene>
    <name evidence="1" type="ORF">NQ315_009847</name>
</gene>
<dbReference type="GO" id="GO:0043022">
    <property type="term" value="F:ribosome binding"/>
    <property type="evidence" value="ECO:0007669"/>
    <property type="project" value="TreeGrafter"/>
</dbReference>
<evidence type="ECO:0000313" key="2">
    <source>
        <dbReference type="Proteomes" id="UP001159042"/>
    </source>
</evidence>
<dbReference type="GO" id="GO:0032979">
    <property type="term" value="P:protein insertion into mitochondrial inner membrane from matrix"/>
    <property type="evidence" value="ECO:0007669"/>
    <property type="project" value="TreeGrafter"/>
</dbReference>
<keyword evidence="2" id="KW-1185">Reference proteome</keyword>
<dbReference type="PANTHER" id="PTHR13333">
    <property type="entry name" value="M-AAA PROTEASE-INTERACTING PROTEIN 1, MITOCHONDRIAL"/>
    <property type="match status" value="1"/>
</dbReference>
<name>A0AAV8WIM8_9CUCU</name>
<dbReference type="Proteomes" id="UP001159042">
    <property type="component" value="Unassembled WGS sequence"/>
</dbReference>
<proteinExistence type="predicted"/>
<organism evidence="1 2">
    <name type="scientific">Exocentrus adspersus</name>
    <dbReference type="NCBI Taxonomy" id="1586481"/>
    <lineage>
        <taxon>Eukaryota</taxon>
        <taxon>Metazoa</taxon>
        <taxon>Ecdysozoa</taxon>
        <taxon>Arthropoda</taxon>
        <taxon>Hexapoda</taxon>
        <taxon>Insecta</taxon>
        <taxon>Pterygota</taxon>
        <taxon>Neoptera</taxon>
        <taxon>Endopterygota</taxon>
        <taxon>Coleoptera</taxon>
        <taxon>Polyphaga</taxon>
        <taxon>Cucujiformia</taxon>
        <taxon>Chrysomeloidea</taxon>
        <taxon>Cerambycidae</taxon>
        <taxon>Lamiinae</taxon>
        <taxon>Acanthocinini</taxon>
        <taxon>Exocentrus</taxon>
    </lineage>
</organism>
<accession>A0AAV8WIM8</accession>
<dbReference type="GO" id="GO:0005743">
    <property type="term" value="C:mitochondrial inner membrane"/>
    <property type="evidence" value="ECO:0007669"/>
    <property type="project" value="TreeGrafter"/>
</dbReference>